<dbReference type="SUPFAM" id="SSF53474">
    <property type="entry name" value="alpha/beta-Hydrolases"/>
    <property type="match status" value="1"/>
</dbReference>
<proteinExistence type="predicted"/>
<accession>A0AA40EBR5</accession>
<dbReference type="Gene3D" id="3.40.50.1820">
    <property type="entry name" value="alpha/beta hydrolase"/>
    <property type="match status" value="1"/>
</dbReference>
<evidence type="ECO:0000259" key="1">
    <source>
        <dbReference type="Pfam" id="PF00135"/>
    </source>
</evidence>
<organism evidence="2 3">
    <name type="scientific">Lasiosphaeria miniovina</name>
    <dbReference type="NCBI Taxonomy" id="1954250"/>
    <lineage>
        <taxon>Eukaryota</taxon>
        <taxon>Fungi</taxon>
        <taxon>Dikarya</taxon>
        <taxon>Ascomycota</taxon>
        <taxon>Pezizomycotina</taxon>
        <taxon>Sordariomycetes</taxon>
        <taxon>Sordariomycetidae</taxon>
        <taxon>Sordariales</taxon>
        <taxon>Lasiosphaeriaceae</taxon>
        <taxon>Lasiosphaeria</taxon>
    </lineage>
</organism>
<evidence type="ECO:0000313" key="3">
    <source>
        <dbReference type="Proteomes" id="UP001172101"/>
    </source>
</evidence>
<keyword evidence="3" id="KW-1185">Reference proteome</keyword>
<dbReference type="InterPro" id="IPR002018">
    <property type="entry name" value="CarbesteraseB"/>
</dbReference>
<dbReference type="EMBL" id="JAUIRO010000001">
    <property type="protein sequence ID" value="KAK0734150.1"/>
    <property type="molecule type" value="Genomic_DNA"/>
</dbReference>
<feature type="domain" description="Carboxylesterase type B" evidence="1">
    <location>
        <begin position="2"/>
        <end position="222"/>
    </location>
</feature>
<protein>
    <submittedName>
        <fullName evidence="2">Carboxylesterase family-domain-containing protein</fullName>
    </submittedName>
</protein>
<dbReference type="InterPro" id="IPR050309">
    <property type="entry name" value="Type-B_Carboxylest/Lipase"/>
</dbReference>
<dbReference type="PROSITE" id="PS00941">
    <property type="entry name" value="CARBOXYLESTERASE_B_2"/>
    <property type="match status" value="1"/>
</dbReference>
<evidence type="ECO:0000313" key="2">
    <source>
        <dbReference type="EMBL" id="KAK0734150.1"/>
    </source>
</evidence>
<name>A0AA40EBR5_9PEZI</name>
<dbReference type="GeneID" id="85327926"/>
<dbReference type="Proteomes" id="UP001172101">
    <property type="component" value="Unassembled WGS sequence"/>
</dbReference>
<dbReference type="RefSeq" id="XP_060303027.1">
    <property type="nucleotide sequence ID" value="XM_060444656.1"/>
</dbReference>
<reference evidence="2" key="1">
    <citation type="submission" date="2023-06" db="EMBL/GenBank/DDBJ databases">
        <title>Genome-scale phylogeny and comparative genomics of the fungal order Sordariales.</title>
        <authorList>
            <consortium name="Lawrence Berkeley National Laboratory"/>
            <person name="Hensen N."/>
            <person name="Bonometti L."/>
            <person name="Westerberg I."/>
            <person name="Brannstrom I.O."/>
            <person name="Guillou S."/>
            <person name="Cros-Aarteil S."/>
            <person name="Calhoun S."/>
            <person name="Haridas S."/>
            <person name="Kuo A."/>
            <person name="Mondo S."/>
            <person name="Pangilinan J."/>
            <person name="Riley R."/>
            <person name="LaButti K."/>
            <person name="Andreopoulos B."/>
            <person name="Lipzen A."/>
            <person name="Chen C."/>
            <person name="Yanf M."/>
            <person name="Daum C."/>
            <person name="Ng V."/>
            <person name="Clum A."/>
            <person name="Steindorff A."/>
            <person name="Ohm R."/>
            <person name="Martin F."/>
            <person name="Silar P."/>
            <person name="Natvig D."/>
            <person name="Lalanne C."/>
            <person name="Gautier V."/>
            <person name="Ament-velasquez S.L."/>
            <person name="Kruys A."/>
            <person name="Hutchinson M.I."/>
            <person name="Powell A.J."/>
            <person name="Barry K."/>
            <person name="Miller A.N."/>
            <person name="Grigoriev I.V."/>
            <person name="Debuchy R."/>
            <person name="Gladieux P."/>
            <person name="Thoren M.H."/>
            <person name="Johannesson H."/>
        </authorList>
    </citation>
    <scope>NUCLEOTIDE SEQUENCE</scope>
    <source>
        <strain evidence="2">SMH2392-1A</strain>
    </source>
</reference>
<comment type="caution">
    <text evidence="2">The sequence shown here is derived from an EMBL/GenBank/DDBJ whole genome shotgun (WGS) entry which is preliminary data.</text>
</comment>
<sequence>MPPTGKARFLRPTAVTYSAGDDGPTSVLKHERLSAICPQAVPDWLCKKAATMYTGSGIPQVHQRNRLDCQYVMHQQMLDPRQTEDCLFLDVFVPRSVFEKEACNRTQAALAPVVVSLGATPFVFGSKNFINLNEVSPAILTSQSSHPDPCGTDFPISVSINYRLGMFGWLTDEAGSANAGLWDQRLAMDWVKAHIENFGGDPNRITLVGSGGGAASIMHHVTAFGGQTNPEPPPYNLQGTTPFTSAIAVGPNWDFLPFFKRSSDSDSDSKYERNRDATQKAILKIMKVIIGKGLYTIDELRDLDSSVLMKVNRNLVRAAPMDMLVFGPVVGGDFTPKHPGLLLRDGHFNDSLQLMVGHTIWDTLINAPFLNFGQRFGQHDELNKRLTSILNGYSNTTLDLVETEIYDDEAREELVDWFHPPPNFLGTQTPQEVVSGISMMEEILVGCNTRNLARGLPDSTYSFDAGYAPLQGMIGLFRDKQDTSEGSGSGAGGPFDFRQRFLQFISGTTPIIAADDIGTVPWPVYGDDGIVVEASMGDKWGAVVTDDVFDNGRCDWWTGEGYEILEEESKDAE</sequence>
<dbReference type="InterPro" id="IPR019819">
    <property type="entry name" value="Carboxylesterase_B_CS"/>
</dbReference>
<dbReference type="InterPro" id="IPR029058">
    <property type="entry name" value="AB_hydrolase_fold"/>
</dbReference>
<dbReference type="AlphaFoldDB" id="A0AA40EBR5"/>
<dbReference type="PANTHER" id="PTHR11559">
    <property type="entry name" value="CARBOXYLESTERASE"/>
    <property type="match status" value="1"/>
</dbReference>
<dbReference type="Pfam" id="PF00135">
    <property type="entry name" value="COesterase"/>
    <property type="match status" value="1"/>
</dbReference>
<gene>
    <name evidence="2" type="ORF">B0T26DRAFT_746098</name>
</gene>